<dbReference type="AlphaFoldDB" id="A0A6T1NII8"/>
<proteinExistence type="predicted"/>
<feature type="region of interest" description="Disordered" evidence="1">
    <location>
        <begin position="287"/>
        <end position="306"/>
    </location>
</feature>
<feature type="region of interest" description="Disordered" evidence="1">
    <location>
        <begin position="116"/>
        <end position="146"/>
    </location>
</feature>
<gene>
    <name evidence="2" type="ORF">AMON00008_LOCUS59887</name>
    <name evidence="3" type="ORF">AMON00008_LOCUS59892</name>
</gene>
<feature type="compositionally biased region" description="Gly residues" evidence="1">
    <location>
        <begin position="124"/>
        <end position="136"/>
    </location>
</feature>
<dbReference type="EMBL" id="HBNR01083652">
    <property type="protein sequence ID" value="CAE4661114.1"/>
    <property type="molecule type" value="Transcribed_RNA"/>
</dbReference>
<dbReference type="CDD" id="cd04508">
    <property type="entry name" value="Tudor_SF"/>
    <property type="match status" value="1"/>
</dbReference>
<protein>
    <submittedName>
        <fullName evidence="2">Uncharacterized protein</fullName>
    </submittedName>
</protein>
<feature type="region of interest" description="Disordered" evidence="1">
    <location>
        <begin position="413"/>
        <end position="439"/>
    </location>
</feature>
<reference evidence="2" key="1">
    <citation type="submission" date="2021-01" db="EMBL/GenBank/DDBJ databases">
        <authorList>
            <person name="Corre E."/>
            <person name="Pelletier E."/>
            <person name="Niang G."/>
            <person name="Scheremetjew M."/>
            <person name="Finn R."/>
            <person name="Kale V."/>
            <person name="Holt S."/>
            <person name="Cochrane G."/>
            <person name="Meng A."/>
            <person name="Brown T."/>
            <person name="Cohen L."/>
        </authorList>
    </citation>
    <scope>NUCLEOTIDE SEQUENCE</scope>
    <source>
        <strain evidence="2">CCMP3105</strain>
    </source>
</reference>
<dbReference type="EMBL" id="HBNR01083647">
    <property type="protein sequence ID" value="CAE4661106.1"/>
    <property type="molecule type" value="Transcribed_RNA"/>
</dbReference>
<evidence type="ECO:0000313" key="2">
    <source>
        <dbReference type="EMBL" id="CAE4661106.1"/>
    </source>
</evidence>
<evidence type="ECO:0000313" key="3">
    <source>
        <dbReference type="EMBL" id="CAE4661114.1"/>
    </source>
</evidence>
<organism evidence="2">
    <name type="scientific">Alexandrium monilatum</name>
    <dbReference type="NCBI Taxonomy" id="311494"/>
    <lineage>
        <taxon>Eukaryota</taxon>
        <taxon>Sar</taxon>
        <taxon>Alveolata</taxon>
        <taxon>Dinophyceae</taxon>
        <taxon>Gonyaulacales</taxon>
        <taxon>Pyrocystaceae</taxon>
        <taxon>Alexandrium</taxon>
    </lineage>
</organism>
<accession>A0A6T1NII8</accession>
<sequence>MATARRSLDEALHSVQGLRALPEHARDEAEERAWEQLRQALREARMQPLALSCVPEGEAAATLRFLAAWAAKRRVLRAKVAEGLRVLFGDAGWLRAARGDAELLASLESLFPVPERPLPARAGPGPGGVPAEGGGCQQQAPAPEDPALRQEVRGALELLASALGALRRLDWAFPPESSQNADRDGAVDAFRSLFLGISRLSAAARRAGTDRARRGRVALALDAHSADWPGVLRFLADLHRHRRVFSSQVSSVVAKLTELSPAFEDVLKKSPEGELFGAAAAGTAPEPAAAAASRATEASPPAAALPERARAERAVFEGSRVEALYEGRWYGGTVVAVPAEDPEGRWIVQCDTDEPGVLTYAKSVSSRVEAFYEGEWYRGSVVSVPSEDPEGRWAVQCDADPHGTVTYTTIIRPAPAEVAPAETGAQDPKAEPQRKTPAR</sequence>
<feature type="compositionally biased region" description="Basic and acidic residues" evidence="1">
    <location>
        <begin position="428"/>
        <end position="439"/>
    </location>
</feature>
<name>A0A6T1NII8_9DINO</name>
<evidence type="ECO:0000256" key="1">
    <source>
        <dbReference type="SAM" id="MobiDB-lite"/>
    </source>
</evidence>